<evidence type="ECO:0008006" key="3">
    <source>
        <dbReference type="Google" id="ProtNLM"/>
    </source>
</evidence>
<proteinExistence type="predicted"/>
<dbReference type="NCBIfam" id="TIGR02574">
    <property type="entry name" value="stabl_TIGR02574"/>
    <property type="match status" value="1"/>
</dbReference>
<protein>
    <recommendedName>
        <fullName evidence="3">Addiction module component</fullName>
    </recommendedName>
</protein>
<organism evidence="1 2">
    <name type="scientific">Gloeobacter kilaueensis (strain ATCC BAA-2537 / CCAP 1431/1 / ULC 316 / JS1)</name>
    <dbReference type="NCBI Taxonomy" id="1183438"/>
    <lineage>
        <taxon>Bacteria</taxon>
        <taxon>Bacillati</taxon>
        <taxon>Cyanobacteriota</taxon>
        <taxon>Cyanophyceae</taxon>
        <taxon>Gloeobacterales</taxon>
        <taxon>Gloeobacteraceae</taxon>
        <taxon>Gloeobacter</taxon>
    </lineage>
</organism>
<dbReference type="InterPro" id="IPR013406">
    <property type="entry name" value="CHP02574_addiction_mod"/>
</dbReference>
<accession>U5QFP9</accession>
<sequence length="72" mass="8286">MSILSHDEITRLTPQERLALIEQLWDSLDETALPLPASQQTELASRLDTLEQDRTRAVNWEQLQALMAQRCP</sequence>
<name>U5QFP9_GLOK1</name>
<reference evidence="1 2" key="1">
    <citation type="journal article" date="2013" name="PLoS ONE">
        <title>Cultivation and Complete Genome Sequencing of Gloeobacter kilaueensis sp. nov., from a Lava Cave in Kilauea Caldera, Hawai'i.</title>
        <authorList>
            <person name="Saw J.H."/>
            <person name="Schatz M."/>
            <person name="Brown M.V."/>
            <person name="Kunkel D.D."/>
            <person name="Foster J.S."/>
            <person name="Shick H."/>
            <person name="Christensen S."/>
            <person name="Hou S."/>
            <person name="Wan X."/>
            <person name="Donachie S.P."/>
        </authorList>
    </citation>
    <scope>NUCLEOTIDE SEQUENCE [LARGE SCALE GENOMIC DNA]</scope>
    <source>
        <strain evidence="2">JS</strain>
    </source>
</reference>
<dbReference type="HOGENOM" id="CLU_185169_1_0_3"/>
<dbReference type="OrthoDB" id="8909055at2"/>
<dbReference type="Pfam" id="PF09720">
    <property type="entry name" value="Unstab_antitox"/>
    <property type="match status" value="1"/>
</dbReference>
<dbReference type="STRING" id="1183438.GKIL_1546"/>
<evidence type="ECO:0000313" key="1">
    <source>
        <dbReference type="EMBL" id="AGY57792.1"/>
    </source>
</evidence>
<dbReference type="RefSeq" id="WP_023172901.1">
    <property type="nucleotide sequence ID" value="NC_022600.1"/>
</dbReference>
<gene>
    <name evidence="1" type="ORF">GKIL_1546</name>
</gene>
<dbReference type="EMBL" id="CP003587">
    <property type="protein sequence ID" value="AGY57792.1"/>
    <property type="molecule type" value="Genomic_DNA"/>
</dbReference>
<evidence type="ECO:0000313" key="2">
    <source>
        <dbReference type="Proteomes" id="UP000017396"/>
    </source>
</evidence>
<dbReference type="KEGG" id="glj:GKIL_1546"/>
<keyword evidence="2" id="KW-1185">Reference proteome</keyword>
<dbReference type="Proteomes" id="UP000017396">
    <property type="component" value="Chromosome"/>
</dbReference>
<dbReference type="AlphaFoldDB" id="U5QFP9"/>